<name>A0A9W4T7Q6_9GLOM</name>
<comment type="caution">
    <text evidence="1">The sequence shown here is derived from an EMBL/GenBank/DDBJ whole genome shotgun (WGS) entry which is preliminary data.</text>
</comment>
<evidence type="ECO:0000313" key="2">
    <source>
        <dbReference type="Proteomes" id="UP001153678"/>
    </source>
</evidence>
<protein>
    <submittedName>
        <fullName evidence="1">12242_t:CDS:1</fullName>
    </submittedName>
</protein>
<dbReference type="EMBL" id="CAMKVN010009637">
    <property type="protein sequence ID" value="CAI2193473.1"/>
    <property type="molecule type" value="Genomic_DNA"/>
</dbReference>
<dbReference type="Proteomes" id="UP001153678">
    <property type="component" value="Unassembled WGS sequence"/>
</dbReference>
<sequence length="45" mass="5032">MRNFSKINESAVTATGRRKQLLVTRKLSPPQADMRNFSIVTLPSA</sequence>
<feature type="non-terminal residue" evidence="1">
    <location>
        <position position="45"/>
    </location>
</feature>
<evidence type="ECO:0000313" key="1">
    <source>
        <dbReference type="EMBL" id="CAI2193473.1"/>
    </source>
</evidence>
<proteinExistence type="predicted"/>
<dbReference type="AlphaFoldDB" id="A0A9W4T7Q6"/>
<keyword evidence="2" id="KW-1185">Reference proteome</keyword>
<organism evidence="1 2">
    <name type="scientific">Funneliformis geosporum</name>
    <dbReference type="NCBI Taxonomy" id="1117311"/>
    <lineage>
        <taxon>Eukaryota</taxon>
        <taxon>Fungi</taxon>
        <taxon>Fungi incertae sedis</taxon>
        <taxon>Mucoromycota</taxon>
        <taxon>Glomeromycotina</taxon>
        <taxon>Glomeromycetes</taxon>
        <taxon>Glomerales</taxon>
        <taxon>Glomeraceae</taxon>
        <taxon>Funneliformis</taxon>
    </lineage>
</organism>
<reference evidence="1" key="1">
    <citation type="submission" date="2022-08" db="EMBL/GenBank/DDBJ databases">
        <authorList>
            <person name="Kallberg Y."/>
            <person name="Tangrot J."/>
            <person name="Rosling A."/>
        </authorList>
    </citation>
    <scope>NUCLEOTIDE SEQUENCE</scope>
    <source>
        <strain evidence="1">Wild A</strain>
    </source>
</reference>
<accession>A0A9W4T7Q6</accession>
<gene>
    <name evidence="1" type="ORF">FWILDA_LOCUS16093</name>
</gene>